<name>A0A8J5QU23_9HYME</name>
<reference evidence="2" key="2">
    <citation type="submission" date="2021-04" db="EMBL/GenBank/DDBJ databases">
        <title>Genome-wide patterns of bracovirus chromosomal integration into multiple host tissues during parasitism.</title>
        <authorList>
            <person name="Chebbi M.A.C."/>
        </authorList>
    </citation>
    <scope>NUCLEOTIDE SEQUENCE</scope>
    <source>
        <tissue evidence="2">Whole body</tissue>
    </source>
</reference>
<feature type="domain" description="F-box" evidence="1">
    <location>
        <begin position="1"/>
        <end position="47"/>
    </location>
</feature>
<organism evidence="2 3">
    <name type="scientific">Cotesia typhae</name>
    <dbReference type="NCBI Taxonomy" id="2053667"/>
    <lineage>
        <taxon>Eukaryota</taxon>
        <taxon>Metazoa</taxon>
        <taxon>Ecdysozoa</taxon>
        <taxon>Arthropoda</taxon>
        <taxon>Hexapoda</taxon>
        <taxon>Insecta</taxon>
        <taxon>Pterygota</taxon>
        <taxon>Neoptera</taxon>
        <taxon>Endopterygota</taxon>
        <taxon>Hymenoptera</taxon>
        <taxon>Apocrita</taxon>
        <taxon>Ichneumonoidea</taxon>
        <taxon>Braconidae</taxon>
        <taxon>Microgastrinae</taxon>
        <taxon>Cotesia</taxon>
    </lineage>
</organism>
<dbReference type="SMART" id="SM00256">
    <property type="entry name" value="FBOX"/>
    <property type="match status" value="1"/>
</dbReference>
<comment type="caution">
    <text evidence="2">The sequence shown here is derived from an EMBL/GenBank/DDBJ whole genome shotgun (WGS) entry which is preliminary data.</text>
</comment>
<dbReference type="InterPro" id="IPR001810">
    <property type="entry name" value="F-box_dom"/>
</dbReference>
<dbReference type="EMBL" id="JAAOIC020000019">
    <property type="protein sequence ID" value="KAG8041098.1"/>
    <property type="molecule type" value="Genomic_DNA"/>
</dbReference>
<dbReference type="OrthoDB" id="2095648at2759"/>
<dbReference type="Proteomes" id="UP000729913">
    <property type="component" value="Unassembled WGS sequence"/>
</dbReference>
<dbReference type="PROSITE" id="PS50181">
    <property type="entry name" value="FBOX"/>
    <property type="match status" value="1"/>
</dbReference>
<evidence type="ECO:0000313" key="3">
    <source>
        <dbReference type="Proteomes" id="UP000729913"/>
    </source>
</evidence>
<accession>A0A8J5QU23</accession>
<evidence type="ECO:0000313" key="2">
    <source>
        <dbReference type="EMBL" id="KAG8041098.1"/>
    </source>
</evidence>
<sequence>MFPNEIWKMILTKITDGKDLIKLRRVNYTFYSLIEPLVLGRRVWENLFSDKMLPWKYRILSMILPKTEDATWKLTLQKSWRKMVLSYKKWRLFTNRNNDVSIRTCQLTKFLGYNENIVCIAVLANTLAIATSEASIYFYELPNLDQPAFDVNNFIAVTQMEFWYADGNLILIAMDESNRLSFWSVSRRKAMTIELSGLNFCVGLNNRFFLKTFSSIKEYSLNSRDNLLVKEGSTTIDFSLEFDGNVEIYQMSSEDKWFQVMISMNQKLKILSYELPLEIFSTVIETQLYNPNDINLRKPKNQLMIMPNSNTAIIVHNQSLTVGIDLLLEGDDKWESHEMSLKDGIHPTSIAMHANMLFIGLSSGYIHVYSIRHIRQLLNKHKILKKLRKIKISDSPVTAIKLTEIRKIPYILASTHKQLYSITL</sequence>
<protein>
    <recommendedName>
        <fullName evidence="1">F-box domain-containing protein</fullName>
    </recommendedName>
</protein>
<dbReference type="AlphaFoldDB" id="A0A8J5QU23"/>
<evidence type="ECO:0000259" key="1">
    <source>
        <dbReference type="PROSITE" id="PS50181"/>
    </source>
</evidence>
<gene>
    <name evidence="2" type="ORF">G9C98_002086</name>
</gene>
<reference evidence="2" key="1">
    <citation type="submission" date="2020-03" db="EMBL/GenBank/DDBJ databases">
        <authorList>
            <person name="Chebbi M.A."/>
            <person name="Drezen J.M."/>
        </authorList>
    </citation>
    <scope>NUCLEOTIDE SEQUENCE</scope>
    <source>
        <tissue evidence="2">Whole body</tissue>
    </source>
</reference>
<keyword evidence="3" id="KW-1185">Reference proteome</keyword>
<proteinExistence type="predicted"/>